<accession>A0A448XF32</accession>
<dbReference type="GO" id="GO:0003723">
    <property type="term" value="F:RNA binding"/>
    <property type="evidence" value="ECO:0007669"/>
    <property type="project" value="UniProtKB-KW"/>
</dbReference>
<evidence type="ECO:0000313" key="4">
    <source>
        <dbReference type="EMBL" id="VEL34999.1"/>
    </source>
</evidence>
<proteinExistence type="predicted"/>
<dbReference type="InterPro" id="IPR014886">
    <property type="entry name" value="La_xRRM"/>
</dbReference>
<feature type="compositionally biased region" description="Basic and acidic residues" evidence="2">
    <location>
        <begin position="17"/>
        <end position="27"/>
    </location>
</feature>
<dbReference type="Pfam" id="PF08777">
    <property type="entry name" value="RRM_3"/>
    <property type="match status" value="1"/>
</dbReference>
<dbReference type="AlphaFoldDB" id="A0A448XF32"/>
<organism evidence="4 5">
    <name type="scientific">Protopolystoma xenopodis</name>
    <dbReference type="NCBI Taxonomy" id="117903"/>
    <lineage>
        <taxon>Eukaryota</taxon>
        <taxon>Metazoa</taxon>
        <taxon>Spiralia</taxon>
        <taxon>Lophotrochozoa</taxon>
        <taxon>Platyhelminthes</taxon>
        <taxon>Monogenea</taxon>
        <taxon>Polyopisthocotylea</taxon>
        <taxon>Polystomatidea</taxon>
        <taxon>Polystomatidae</taxon>
        <taxon>Protopolystoma</taxon>
    </lineage>
</organism>
<evidence type="ECO:0000313" key="5">
    <source>
        <dbReference type="Proteomes" id="UP000784294"/>
    </source>
</evidence>
<comment type="caution">
    <text evidence="4">The sequence shown here is derived from an EMBL/GenBank/DDBJ whole genome shotgun (WGS) entry which is preliminary data.</text>
</comment>
<evidence type="ECO:0000256" key="2">
    <source>
        <dbReference type="SAM" id="MobiDB-lite"/>
    </source>
</evidence>
<dbReference type="Proteomes" id="UP000784294">
    <property type="component" value="Unassembled WGS sequence"/>
</dbReference>
<feature type="domain" description="XRRM" evidence="3">
    <location>
        <begin position="91"/>
        <end position="168"/>
    </location>
</feature>
<name>A0A448XF32_9PLAT</name>
<protein>
    <recommendedName>
        <fullName evidence="3">XRRM domain-containing protein</fullName>
    </recommendedName>
</protein>
<reference evidence="4" key="1">
    <citation type="submission" date="2018-11" db="EMBL/GenBank/DDBJ databases">
        <authorList>
            <consortium name="Pathogen Informatics"/>
        </authorList>
    </citation>
    <scope>NUCLEOTIDE SEQUENCE</scope>
</reference>
<gene>
    <name evidence="4" type="ORF">PXEA_LOCUS28439</name>
</gene>
<feature type="compositionally biased region" description="Basic and acidic residues" evidence="2">
    <location>
        <begin position="34"/>
        <end position="43"/>
    </location>
</feature>
<keyword evidence="1" id="KW-0694">RNA-binding</keyword>
<sequence>MVPNSLLEVSGLPKSESGNERTSRTEVDSVNSGDHNEDTKAEVEENSDAAKPSEKVVAGAKRKADHLDSRPCRTVLNLKIWLAEHLGPELPINWIDAIPSESRAIIRMKSPRGASGAYDKLKKVFGDKPMIYDGCELSFRILEGDEEKEKWKKILDVQNRKGRRRHQKSTSSSLFTRENVSLSGLTFIDNLRFFLALSRALVPTKGFAAMSANRRDSFIYLHRYIQFSVEGHEFSVLRRQRDID</sequence>
<dbReference type="EMBL" id="CAAALY010248848">
    <property type="protein sequence ID" value="VEL34999.1"/>
    <property type="molecule type" value="Genomic_DNA"/>
</dbReference>
<evidence type="ECO:0000256" key="1">
    <source>
        <dbReference type="ARBA" id="ARBA00022884"/>
    </source>
</evidence>
<dbReference type="Gene3D" id="3.30.70.330">
    <property type="match status" value="1"/>
</dbReference>
<dbReference type="InterPro" id="IPR012677">
    <property type="entry name" value="Nucleotide-bd_a/b_plait_sf"/>
</dbReference>
<feature type="region of interest" description="Disordered" evidence="2">
    <location>
        <begin position="1"/>
        <end position="64"/>
    </location>
</feature>
<dbReference type="OrthoDB" id="439993at2759"/>
<keyword evidence="5" id="KW-1185">Reference proteome</keyword>
<evidence type="ECO:0000259" key="3">
    <source>
        <dbReference type="Pfam" id="PF08777"/>
    </source>
</evidence>